<protein>
    <submittedName>
        <fullName evidence="2">Uncharacterized protein</fullName>
    </submittedName>
</protein>
<reference evidence="2" key="1">
    <citation type="journal article" date="2021" name="Microb. Physiol.">
        <title>Proteogenomic Insights into the Physiology of Marine, Sulfate-Reducing, Filamentous Desulfonema limicola and Desulfonema magnum.</title>
        <authorList>
            <person name="Schnaars V."/>
            <person name="Wohlbrand L."/>
            <person name="Scheve S."/>
            <person name="Hinrichs C."/>
            <person name="Reinhardt R."/>
            <person name="Rabus R."/>
        </authorList>
    </citation>
    <scope>NUCLEOTIDE SEQUENCE</scope>
    <source>
        <strain evidence="2">5ac10</strain>
    </source>
</reference>
<name>A0A975BCG0_9BACT</name>
<dbReference type="Proteomes" id="UP000663720">
    <property type="component" value="Chromosome"/>
</dbReference>
<proteinExistence type="predicted"/>
<dbReference type="EMBL" id="CP061799">
    <property type="protein sequence ID" value="QTA82745.1"/>
    <property type="molecule type" value="Genomic_DNA"/>
</dbReference>
<evidence type="ECO:0000313" key="3">
    <source>
        <dbReference type="Proteomes" id="UP000663720"/>
    </source>
</evidence>
<feature type="coiled-coil region" evidence="1">
    <location>
        <begin position="455"/>
        <end position="486"/>
    </location>
</feature>
<gene>
    <name evidence="2" type="ORF">dnl_51270</name>
</gene>
<dbReference type="RefSeq" id="WP_207688632.1">
    <property type="nucleotide sequence ID" value="NZ_CP061799.1"/>
</dbReference>
<organism evidence="2 3">
    <name type="scientific">Desulfonema limicola</name>
    <dbReference type="NCBI Taxonomy" id="45656"/>
    <lineage>
        <taxon>Bacteria</taxon>
        <taxon>Pseudomonadati</taxon>
        <taxon>Thermodesulfobacteriota</taxon>
        <taxon>Desulfobacteria</taxon>
        <taxon>Desulfobacterales</taxon>
        <taxon>Desulfococcaceae</taxon>
        <taxon>Desulfonema</taxon>
    </lineage>
</organism>
<evidence type="ECO:0000313" key="2">
    <source>
        <dbReference type="EMBL" id="QTA82745.1"/>
    </source>
</evidence>
<keyword evidence="3" id="KW-1185">Reference proteome</keyword>
<keyword evidence="1" id="KW-0175">Coiled coil</keyword>
<evidence type="ECO:0000256" key="1">
    <source>
        <dbReference type="SAM" id="Coils"/>
    </source>
</evidence>
<dbReference type="KEGG" id="dli:dnl_51270"/>
<sequence length="532" mass="62325">MKVHDSLFPFKCDSPGCNETYDINKFLDVYGLWGIIFLHNKYNDLIGITCPKCRKTTLKKYYRDSGDYLMDEIGGAYYALYSVNELFKLDLISMPEGIKGSQNPDERYTIPKKFDIAHGFAVNKMPRKFLFGICEDDINIFLDIENDGKFNNEEYKDLRFKAFPRIVAKNENYNYDVFLADFYLPDGTFRAYIDDVNNKLRYGLEHYLEKKKYGYPDTIKYELFKHDDMSFAEYSRIKPYPDDNIIINKMEEFRKEYSIIRSRIDFEFVFKNEFINNYVRLFYGSYESEISDSVALAKEIEKNLPESQNYENLFVKVGGNWLVKFNGKLTTVRENEGKKASAIHYLVYLLERPNEKINNIVISSAVYTICSEKNNPSDMRDESDYSNIKPTGSYEDVLSEKDIEKYKETINKLLQDAGKSDGVEKEYILESIDETKNHLLNNYGMEVKISGNPPKANIEHKYYKLKKEAERIRSNLTVNLKNVREKIGREIPELETYLKNCVKVSNTKSSYIPQLFDGKQINWCIAWTTNTL</sequence>
<accession>A0A975BCG0</accession>
<dbReference type="AlphaFoldDB" id="A0A975BCG0"/>